<dbReference type="GO" id="GO:0046872">
    <property type="term" value="F:metal ion binding"/>
    <property type="evidence" value="ECO:0007669"/>
    <property type="project" value="UniProtKB-KW"/>
</dbReference>
<feature type="binding site" evidence="10">
    <location>
        <position position="39"/>
    </location>
    <ligand>
        <name>Zn(2+)</name>
        <dbReference type="ChEBI" id="CHEBI:29105"/>
    </ligand>
</feature>
<evidence type="ECO:0000256" key="7">
    <source>
        <dbReference type="ARBA" id="ARBA00022980"/>
    </source>
</evidence>
<accession>A0A2I1N8P4</accession>
<feature type="binding site" evidence="10">
    <location>
        <position position="36"/>
    </location>
    <ligand>
        <name>Zn(2+)</name>
        <dbReference type="ChEBI" id="CHEBI:29105"/>
    </ligand>
</feature>
<dbReference type="PRINTS" id="PR01249">
    <property type="entry name" value="RIBOSOMALL31"/>
</dbReference>
<keyword evidence="8 10" id="KW-0687">Ribonucleoprotein</keyword>
<dbReference type="HAMAP" id="MF_00501">
    <property type="entry name" value="Ribosomal_bL31_1"/>
    <property type="match status" value="1"/>
</dbReference>
<dbReference type="RefSeq" id="WP_016646326.1">
    <property type="nucleotide sequence ID" value="NZ_BQNW01000001.1"/>
</dbReference>
<evidence type="ECO:0000256" key="8">
    <source>
        <dbReference type="ARBA" id="ARBA00023274"/>
    </source>
</evidence>
<reference evidence="12 14" key="1">
    <citation type="submission" date="2017-12" db="EMBL/GenBank/DDBJ databases">
        <title>Phylogenetic diversity of female urinary microbiome.</title>
        <authorList>
            <person name="Thomas-White K."/>
            <person name="Wolfe A.J."/>
        </authorList>
    </citation>
    <scope>NUCLEOTIDE SEQUENCE [LARGE SCALE GENOMIC DNA]</scope>
    <source>
        <strain evidence="12 14">UMB0112</strain>
    </source>
</reference>
<dbReference type="NCBIfam" id="TIGR00105">
    <property type="entry name" value="L31"/>
    <property type="match status" value="1"/>
</dbReference>
<dbReference type="AlphaFoldDB" id="A0A2I1N8P4"/>
<evidence type="ECO:0000256" key="10">
    <source>
        <dbReference type="HAMAP-Rule" id="MF_00501"/>
    </source>
</evidence>
<evidence type="ECO:0000256" key="1">
    <source>
        <dbReference type="ARBA" id="ARBA00009296"/>
    </source>
</evidence>
<keyword evidence="6 10" id="KW-0694">RNA-binding</keyword>
<keyword evidence="7 10" id="KW-0689">Ribosomal protein</keyword>
<protein>
    <recommendedName>
        <fullName evidence="9 10">Large ribosomal subunit protein bL31</fullName>
    </recommendedName>
</protein>
<reference evidence="13 15" key="2">
    <citation type="submission" date="2020-05" db="EMBL/GenBank/DDBJ databases">
        <title>Complete genome sequencing of Campylobacter and Arcobacter type strains.</title>
        <authorList>
            <person name="Miller W.G."/>
            <person name="Yee E."/>
        </authorList>
    </citation>
    <scope>NUCLEOTIDE SEQUENCE [LARGE SCALE GENOMIC DNA]</scope>
    <source>
        <strain evidence="13 15">LMG 6451</strain>
    </source>
</reference>
<dbReference type="GO" id="GO:0003735">
    <property type="term" value="F:structural constituent of ribosome"/>
    <property type="evidence" value="ECO:0007669"/>
    <property type="project" value="InterPro"/>
</dbReference>
<keyword evidence="3 10" id="KW-0479">Metal-binding</keyword>
<dbReference type="GeneID" id="77176682"/>
<dbReference type="EMBL" id="CP053832">
    <property type="protein sequence ID" value="QKF85190.1"/>
    <property type="molecule type" value="Genomic_DNA"/>
</dbReference>
<comment type="cofactor">
    <cofactor evidence="10">
        <name>Zn(2+)</name>
        <dbReference type="ChEBI" id="CHEBI:29105"/>
    </cofactor>
    <text evidence="10">Binds 1 zinc ion per subunit.</text>
</comment>
<comment type="function">
    <text evidence="10">Binds the 23S rRNA.</text>
</comment>
<dbReference type="PANTHER" id="PTHR33280:SF1">
    <property type="entry name" value="LARGE RIBOSOMAL SUBUNIT PROTEIN BL31C"/>
    <property type="match status" value="1"/>
</dbReference>
<dbReference type="PANTHER" id="PTHR33280">
    <property type="entry name" value="50S RIBOSOMAL PROTEIN L31, CHLOROPLASTIC"/>
    <property type="match status" value="1"/>
</dbReference>
<dbReference type="NCBIfam" id="NF001809">
    <property type="entry name" value="PRK00528.1"/>
    <property type="match status" value="1"/>
</dbReference>
<name>A0A2I1N8P4_9BACT</name>
<keyword evidence="5 10" id="KW-0862">Zinc</keyword>
<dbReference type="SUPFAM" id="SSF143800">
    <property type="entry name" value="L28p-like"/>
    <property type="match status" value="1"/>
</dbReference>
<evidence type="ECO:0000313" key="11">
    <source>
        <dbReference type="EMBL" id="MCZ6162133.1"/>
    </source>
</evidence>
<reference evidence="11" key="3">
    <citation type="submission" date="2022-12" db="EMBL/GenBank/DDBJ databases">
        <title>Species Delineation and Comparative Genomics within the Campylobacter ureolyticus Complex.</title>
        <authorList>
            <person name="Maki J."/>
            <person name="Howard M."/>
            <person name="Connelly S."/>
            <person name="Hardy D.J."/>
            <person name="Cameron A."/>
        </authorList>
    </citation>
    <scope>NUCLEOTIDE SEQUENCE</scope>
    <source>
        <strain evidence="11">URMC_786</strain>
    </source>
</reference>
<dbReference type="Pfam" id="PF01197">
    <property type="entry name" value="Ribosomal_L31"/>
    <property type="match status" value="1"/>
</dbReference>
<comment type="subunit">
    <text evidence="2 10">Part of the 50S ribosomal subunit.</text>
</comment>
<dbReference type="InterPro" id="IPR042105">
    <property type="entry name" value="Ribosomal_bL31_sf"/>
</dbReference>
<dbReference type="Proteomes" id="UP000509722">
    <property type="component" value="Chromosome"/>
</dbReference>
<dbReference type="EMBL" id="JAPXGP010000005">
    <property type="protein sequence ID" value="MCZ6162133.1"/>
    <property type="molecule type" value="Genomic_DNA"/>
</dbReference>
<dbReference type="Proteomes" id="UP000234639">
    <property type="component" value="Unassembled WGS sequence"/>
</dbReference>
<evidence type="ECO:0000256" key="3">
    <source>
        <dbReference type="ARBA" id="ARBA00022723"/>
    </source>
</evidence>
<evidence type="ECO:0000256" key="2">
    <source>
        <dbReference type="ARBA" id="ARBA00011838"/>
    </source>
</evidence>
<organism evidence="12 14">
    <name type="scientific">Campylobacter ureolyticus</name>
    <dbReference type="NCBI Taxonomy" id="827"/>
    <lineage>
        <taxon>Bacteria</taxon>
        <taxon>Pseudomonadati</taxon>
        <taxon>Campylobacterota</taxon>
        <taxon>Epsilonproteobacteria</taxon>
        <taxon>Campylobacterales</taxon>
        <taxon>Campylobacteraceae</taxon>
        <taxon>Campylobacter</taxon>
    </lineage>
</organism>
<dbReference type="OrthoDB" id="9803251at2"/>
<proteinExistence type="inferred from homology"/>
<dbReference type="PROSITE" id="PS01143">
    <property type="entry name" value="RIBOSOMAL_L31"/>
    <property type="match status" value="1"/>
</dbReference>
<dbReference type="InterPro" id="IPR034704">
    <property type="entry name" value="Ribosomal_bL28/bL31-like_sf"/>
</dbReference>
<feature type="binding site" evidence="10">
    <location>
        <position position="16"/>
    </location>
    <ligand>
        <name>Zn(2+)</name>
        <dbReference type="ChEBI" id="CHEBI:29105"/>
    </ligand>
</feature>
<dbReference type="Gene3D" id="4.10.830.30">
    <property type="entry name" value="Ribosomal protein L31"/>
    <property type="match status" value="1"/>
</dbReference>
<evidence type="ECO:0000313" key="15">
    <source>
        <dbReference type="Proteomes" id="UP000509722"/>
    </source>
</evidence>
<dbReference type="GO" id="GO:0019843">
    <property type="term" value="F:rRNA binding"/>
    <property type="evidence" value="ECO:0007669"/>
    <property type="project" value="UniProtKB-KW"/>
</dbReference>
<sequence length="66" mass="7539">MKKDIHPDYMDCTVTCACGNVFETKSNKKELRVDICSKCHPFFTGSEKIVDSAGRVDKFKKKYGMK</sequence>
<evidence type="ECO:0000313" key="12">
    <source>
        <dbReference type="EMBL" id="PKZ28742.1"/>
    </source>
</evidence>
<dbReference type="Proteomes" id="UP001075461">
    <property type="component" value="Unassembled WGS sequence"/>
</dbReference>
<dbReference type="GO" id="GO:0005840">
    <property type="term" value="C:ribosome"/>
    <property type="evidence" value="ECO:0007669"/>
    <property type="project" value="UniProtKB-KW"/>
</dbReference>
<evidence type="ECO:0000313" key="13">
    <source>
        <dbReference type="EMBL" id="QKF85190.1"/>
    </source>
</evidence>
<gene>
    <name evidence="10 12" type="primary">rpmE</name>
    <name evidence="13" type="ORF">CURT_1773</name>
    <name evidence="12" type="ORF">CYJ41_07635</name>
    <name evidence="11" type="ORF">O6B92_07270</name>
</gene>
<keyword evidence="4 10" id="KW-0699">rRNA-binding</keyword>
<evidence type="ECO:0000256" key="9">
    <source>
        <dbReference type="ARBA" id="ARBA00035687"/>
    </source>
</evidence>
<dbReference type="InterPro" id="IPR027491">
    <property type="entry name" value="Ribosomal_bL31_A"/>
</dbReference>
<dbReference type="GO" id="GO:0006412">
    <property type="term" value="P:translation"/>
    <property type="evidence" value="ECO:0007669"/>
    <property type="project" value="UniProtKB-UniRule"/>
</dbReference>
<evidence type="ECO:0000313" key="14">
    <source>
        <dbReference type="Proteomes" id="UP000234639"/>
    </source>
</evidence>
<evidence type="ECO:0000256" key="4">
    <source>
        <dbReference type="ARBA" id="ARBA00022730"/>
    </source>
</evidence>
<dbReference type="InterPro" id="IPR002150">
    <property type="entry name" value="Ribosomal_bL31"/>
</dbReference>
<dbReference type="EMBL" id="PKHU01000007">
    <property type="protein sequence ID" value="PKZ28742.1"/>
    <property type="molecule type" value="Genomic_DNA"/>
</dbReference>
<evidence type="ECO:0000256" key="6">
    <source>
        <dbReference type="ARBA" id="ARBA00022884"/>
    </source>
</evidence>
<comment type="similarity">
    <text evidence="1 10">Belongs to the bacterial ribosomal protein bL31 family. Type A subfamily.</text>
</comment>
<feature type="binding site" evidence="10">
    <location>
        <position position="18"/>
    </location>
    <ligand>
        <name>Zn(2+)</name>
        <dbReference type="ChEBI" id="CHEBI:29105"/>
    </ligand>
</feature>
<dbReference type="GO" id="GO:1990904">
    <property type="term" value="C:ribonucleoprotein complex"/>
    <property type="evidence" value="ECO:0007669"/>
    <property type="project" value="UniProtKB-KW"/>
</dbReference>
<dbReference type="NCBIfam" id="NF000612">
    <property type="entry name" value="PRK00019.1"/>
    <property type="match status" value="1"/>
</dbReference>
<evidence type="ECO:0000256" key="5">
    <source>
        <dbReference type="ARBA" id="ARBA00022833"/>
    </source>
</evidence>